<comment type="caution">
    <text evidence="5">The sequence shown here is derived from an EMBL/GenBank/DDBJ whole genome shotgun (WGS) entry which is preliminary data.</text>
</comment>
<dbReference type="Pfam" id="PF01228">
    <property type="entry name" value="Gly_radical"/>
    <property type="match status" value="1"/>
</dbReference>
<dbReference type="GO" id="GO:0005829">
    <property type="term" value="C:cytosol"/>
    <property type="evidence" value="ECO:0007669"/>
    <property type="project" value="TreeGrafter"/>
</dbReference>
<dbReference type="Pfam" id="PF02901">
    <property type="entry name" value="PFL-like"/>
    <property type="match status" value="1"/>
</dbReference>
<accession>A0A0F9TKE0</accession>
<evidence type="ECO:0000259" key="4">
    <source>
        <dbReference type="PROSITE" id="PS51554"/>
    </source>
</evidence>
<feature type="domain" description="PFL" evidence="4">
    <location>
        <begin position="31"/>
        <end position="685"/>
    </location>
</feature>
<sequence>MVQTLNEPIVKEPIANPTATWAKHFTIKPSPRVEILRQRYLNIRNKVIIDVARNRTQSRKETEGEPLITRRAKSFAAIVKGVPTNIYPDELFVGWLFSEPRGTEIPFYSIPYTAFGLEKELDTLSTRTIDPFLIDDEDKKILREEIYPYWKEHHFMPTIPPEAKKLGIKYAIPSAKVDHYVVNYPKVLKKGLLGIKRDAEERLDRLNLSDSEEVKKVPFLEGVILALEAAAEIGKRFTVKAKSLTEVEEDDKRKAELLKISEICENVPANPANSFYEALQSVWFIHMMLGWELSFHGGISLGRADQYLYPFYEKDITEGRITKEQAQELIDCWFMRFSQSFGLWTKGGFISQYTPGHHVDIGGLKADGTDASNELSYMFIEAIMHTPGMVEPAIGLLVHSKTPDDLLIKACQLTSVGSGNPQYINHDVLVNNLLGRGATVGGRPVTLEMAREFGGCVGCHEPSLHTMEGGWAVNQSQLLALTTELVMTNGWSRIFGKRRGLETGDPKQFKSFEEVRDAFRKQVVFEMKRGAIASNLGEQLLQPTIFTSALTEDCIENGKCREEGGARYSLGAVTTLGTVDAGNSLAAIKKLVYDEKKITMDQLCQALESNFEGFEDIHKMCLEAPKFGNDDDYADEQVVWVSHLVAKEAMKYKTTYGGTKYAYQVPMSSYVPHGLMVGALPSGRKSGAPVSDGVSPTTGSDINGPTAVIKSVGKINNAELSLGQSLNMKLDPVIFESDEGIKRLANLIRVFVDQKVDHIQINVVSAETLKAAQKEPEKYKDLVVKVAGYNARFVDLHKLVQDSIIARTEHGL</sequence>
<dbReference type="Gene3D" id="3.20.70.20">
    <property type="match status" value="1"/>
</dbReference>
<protein>
    <recommendedName>
        <fullName evidence="6">PFL domain-containing protein</fullName>
    </recommendedName>
</protein>
<evidence type="ECO:0000313" key="5">
    <source>
        <dbReference type="EMBL" id="KKN49536.1"/>
    </source>
</evidence>
<dbReference type="SUPFAM" id="SSF51998">
    <property type="entry name" value="PFL-like glycyl radical enzymes"/>
    <property type="match status" value="1"/>
</dbReference>
<dbReference type="PANTHER" id="PTHR43641">
    <property type="entry name" value="FORMATE ACETYLTRANSFERASE 3-RELATED"/>
    <property type="match status" value="1"/>
</dbReference>
<dbReference type="PANTHER" id="PTHR43641:SF2">
    <property type="entry name" value="DEHYDRATASE YBIW-RELATED"/>
    <property type="match status" value="1"/>
</dbReference>
<organism evidence="5">
    <name type="scientific">marine sediment metagenome</name>
    <dbReference type="NCBI Taxonomy" id="412755"/>
    <lineage>
        <taxon>unclassified sequences</taxon>
        <taxon>metagenomes</taxon>
        <taxon>ecological metagenomes</taxon>
    </lineage>
</organism>
<name>A0A0F9TKE0_9ZZZZ</name>
<evidence type="ECO:0000259" key="3">
    <source>
        <dbReference type="PROSITE" id="PS51149"/>
    </source>
</evidence>
<proteinExistence type="predicted"/>
<dbReference type="PROSITE" id="PS51554">
    <property type="entry name" value="PFL"/>
    <property type="match status" value="1"/>
</dbReference>
<dbReference type="InterPro" id="IPR051215">
    <property type="entry name" value="GRE"/>
</dbReference>
<evidence type="ECO:0000256" key="1">
    <source>
        <dbReference type="ARBA" id="ARBA00022818"/>
    </source>
</evidence>
<gene>
    <name evidence="5" type="ORF">LCGC14_0641960</name>
</gene>
<feature type="domain" description="Glycine radical" evidence="3">
    <location>
        <begin position="692"/>
        <end position="812"/>
    </location>
</feature>
<dbReference type="PROSITE" id="PS51149">
    <property type="entry name" value="GLY_RADICAL_2"/>
    <property type="match status" value="1"/>
</dbReference>
<evidence type="ECO:0008006" key="6">
    <source>
        <dbReference type="Google" id="ProtNLM"/>
    </source>
</evidence>
<dbReference type="InterPro" id="IPR004184">
    <property type="entry name" value="PFL_dom"/>
</dbReference>
<dbReference type="AlphaFoldDB" id="A0A0F9TKE0"/>
<keyword evidence="2" id="KW-0456">Lyase</keyword>
<dbReference type="EMBL" id="LAZR01001164">
    <property type="protein sequence ID" value="KKN49536.1"/>
    <property type="molecule type" value="Genomic_DNA"/>
</dbReference>
<reference evidence="5" key="1">
    <citation type="journal article" date="2015" name="Nature">
        <title>Complex archaea that bridge the gap between prokaryotes and eukaryotes.</title>
        <authorList>
            <person name="Spang A."/>
            <person name="Saw J.H."/>
            <person name="Jorgensen S.L."/>
            <person name="Zaremba-Niedzwiedzka K."/>
            <person name="Martijn J."/>
            <person name="Lind A.E."/>
            <person name="van Eijk R."/>
            <person name="Schleper C."/>
            <person name="Guy L."/>
            <person name="Ettema T.J."/>
        </authorList>
    </citation>
    <scope>NUCLEOTIDE SEQUENCE</scope>
</reference>
<evidence type="ECO:0000256" key="2">
    <source>
        <dbReference type="ARBA" id="ARBA00023239"/>
    </source>
</evidence>
<dbReference type="InterPro" id="IPR001150">
    <property type="entry name" value="Gly_radical"/>
</dbReference>
<keyword evidence="1" id="KW-0556">Organic radical</keyword>
<dbReference type="GO" id="GO:0016829">
    <property type="term" value="F:lyase activity"/>
    <property type="evidence" value="ECO:0007669"/>
    <property type="project" value="UniProtKB-KW"/>
</dbReference>